<reference evidence="3 4" key="1">
    <citation type="submission" date="2024-06" db="EMBL/GenBank/DDBJ databases">
        <authorList>
            <person name="Kraege A."/>
            <person name="Thomma B."/>
        </authorList>
    </citation>
    <scope>NUCLEOTIDE SEQUENCE [LARGE SCALE GENOMIC DNA]</scope>
</reference>
<evidence type="ECO:0000313" key="2">
    <source>
        <dbReference type="EMBL" id="CAL5221556.1"/>
    </source>
</evidence>
<evidence type="ECO:0000313" key="4">
    <source>
        <dbReference type="Proteomes" id="UP001497392"/>
    </source>
</evidence>
<feature type="region of interest" description="Disordered" evidence="1">
    <location>
        <begin position="79"/>
        <end position="108"/>
    </location>
</feature>
<dbReference type="PANTHER" id="PTHR10476">
    <property type="entry name" value="CHARGED MULTIVESICULAR BODY PROTEIN"/>
    <property type="match status" value="1"/>
</dbReference>
<proteinExistence type="predicted"/>
<comment type="caution">
    <text evidence="3">The sequence shown here is derived from an EMBL/GenBank/DDBJ whole genome shotgun (WGS) entry which is preliminary data.</text>
</comment>
<name>A0ABP1FQ71_9CHLO</name>
<organism evidence="3 4">
    <name type="scientific">Coccomyxa viridis</name>
    <dbReference type="NCBI Taxonomy" id="1274662"/>
    <lineage>
        <taxon>Eukaryota</taxon>
        <taxon>Viridiplantae</taxon>
        <taxon>Chlorophyta</taxon>
        <taxon>core chlorophytes</taxon>
        <taxon>Trebouxiophyceae</taxon>
        <taxon>Trebouxiophyceae incertae sedis</taxon>
        <taxon>Coccomyxaceae</taxon>
        <taxon>Coccomyxa</taxon>
    </lineage>
</organism>
<dbReference type="Gene3D" id="6.10.250.440">
    <property type="match status" value="1"/>
</dbReference>
<gene>
    <name evidence="3" type="primary">g3776</name>
    <name evidence="2" type="synonym">g3770</name>
    <name evidence="2" type="ORF">VP750_LOCUS3215</name>
    <name evidence="3" type="ORF">VP750_LOCUS3220</name>
</gene>
<dbReference type="Proteomes" id="UP001497392">
    <property type="component" value="Unassembled WGS sequence"/>
</dbReference>
<protein>
    <submittedName>
        <fullName evidence="2">G3770 protein</fullName>
    </submittedName>
    <submittedName>
        <fullName evidence="3">G3776 protein</fullName>
    </submittedName>
</protein>
<keyword evidence="4" id="KW-1185">Reference proteome</keyword>
<accession>A0ABP1FQ71</accession>
<evidence type="ECO:0000313" key="3">
    <source>
        <dbReference type="EMBL" id="CAL5221561.1"/>
    </source>
</evidence>
<feature type="compositionally biased region" description="Low complexity" evidence="1">
    <location>
        <begin position="79"/>
        <end position="93"/>
    </location>
</feature>
<dbReference type="EMBL" id="CAXHTA020000005">
    <property type="protein sequence ID" value="CAL5221556.1"/>
    <property type="molecule type" value="Genomic_DNA"/>
</dbReference>
<dbReference type="EMBL" id="CAXHTA020000005">
    <property type="protein sequence ID" value="CAL5221561.1"/>
    <property type="molecule type" value="Genomic_DNA"/>
</dbReference>
<sequence length="108" mass="11835">MLNELCPMQALASNNLEKVASTMEQFEQQFENLDVQSQFVESAMNNQASLSTPEEDVNMLMQQVADEHGLETQLNMPQAGTAVPAAAQQQAAKPDADLSERLAQLRGK</sequence>
<evidence type="ECO:0000256" key="1">
    <source>
        <dbReference type="SAM" id="MobiDB-lite"/>
    </source>
</evidence>
<dbReference type="InterPro" id="IPR005024">
    <property type="entry name" value="Snf7_fam"/>
</dbReference>